<reference evidence="3" key="1">
    <citation type="submission" date="2016-10" db="EMBL/GenBank/DDBJ databases">
        <authorList>
            <person name="Varghese N."/>
            <person name="Submissions S."/>
        </authorList>
    </citation>
    <scope>NUCLEOTIDE SEQUENCE [LARGE SCALE GENOMIC DNA]</scope>
    <source>
        <strain evidence="3">CGMCC 4.6825</strain>
    </source>
</reference>
<evidence type="ECO:0000313" key="2">
    <source>
        <dbReference type="EMBL" id="SES03747.1"/>
    </source>
</evidence>
<dbReference type="Proteomes" id="UP000182841">
    <property type="component" value="Unassembled WGS sequence"/>
</dbReference>
<organism evidence="2 3">
    <name type="scientific">Streptomyces qinglanensis</name>
    <dbReference type="NCBI Taxonomy" id="943816"/>
    <lineage>
        <taxon>Bacteria</taxon>
        <taxon>Bacillati</taxon>
        <taxon>Actinomycetota</taxon>
        <taxon>Actinomycetes</taxon>
        <taxon>Kitasatosporales</taxon>
        <taxon>Streptomycetaceae</taxon>
        <taxon>Streptomyces</taxon>
    </lineage>
</organism>
<dbReference type="EMBL" id="FOGO01000007">
    <property type="protein sequence ID" value="SES03747.1"/>
    <property type="molecule type" value="Genomic_DNA"/>
</dbReference>
<proteinExistence type="predicted"/>
<keyword evidence="3" id="KW-1185">Reference proteome</keyword>
<dbReference type="AlphaFoldDB" id="A0A1H9U3L4"/>
<sequence>MDQEQQMKEAVAEAIRLSLTRPPTIFPDPPVEEAQQRAFDLGATWADFHAEEPRQREALGMQINPADRPRRR</sequence>
<gene>
    <name evidence="2" type="ORF">SAMN05421870_107268</name>
</gene>
<evidence type="ECO:0000256" key="1">
    <source>
        <dbReference type="SAM" id="MobiDB-lite"/>
    </source>
</evidence>
<name>A0A1H9U3L4_9ACTN</name>
<dbReference type="RefSeq" id="WP_075001184.1">
    <property type="nucleotide sequence ID" value="NZ_FOGO01000007.1"/>
</dbReference>
<feature type="region of interest" description="Disordered" evidence="1">
    <location>
        <begin position="51"/>
        <end position="72"/>
    </location>
</feature>
<protein>
    <submittedName>
        <fullName evidence="2">Uncharacterized protein</fullName>
    </submittedName>
</protein>
<accession>A0A1H9U3L4</accession>
<evidence type="ECO:0000313" key="3">
    <source>
        <dbReference type="Proteomes" id="UP000182841"/>
    </source>
</evidence>